<dbReference type="AlphaFoldDB" id="A0A060SLM1"/>
<feature type="compositionally biased region" description="Polar residues" evidence="1">
    <location>
        <begin position="64"/>
        <end position="76"/>
    </location>
</feature>
<evidence type="ECO:0000313" key="2">
    <source>
        <dbReference type="EMBL" id="CDO73134.1"/>
    </source>
</evidence>
<dbReference type="Gene3D" id="1.20.1260.60">
    <property type="entry name" value="Vacuolar protein sorting-associated protein Ist1"/>
    <property type="match status" value="1"/>
</dbReference>
<reference evidence="2" key="1">
    <citation type="submission" date="2014-01" db="EMBL/GenBank/DDBJ databases">
        <title>The genome of the white-rot fungus Pycnoporus cinnabarinus: a basidiomycete model with a versatile arsenal for lignocellulosic biomass breakdown.</title>
        <authorList>
            <person name="Levasseur A."/>
            <person name="Lomascolo A."/>
            <person name="Ruiz-Duenas F.J."/>
            <person name="Uzan E."/>
            <person name="Piumi F."/>
            <person name="Kues U."/>
            <person name="Ram A.F.J."/>
            <person name="Murat C."/>
            <person name="Haon M."/>
            <person name="Benoit I."/>
            <person name="Arfi Y."/>
            <person name="Chevret D."/>
            <person name="Drula E."/>
            <person name="Kwon M.J."/>
            <person name="Gouret P."/>
            <person name="Lesage-Meessen L."/>
            <person name="Lombard V."/>
            <person name="Mariette J."/>
            <person name="Noirot C."/>
            <person name="Park J."/>
            <person name="Patyshakuliyeva A."/>
            <person name="Wieneger R.A.B."/>
            <person name="Wosten H.A.B."/>
            <person name="Martin F."/>
            <person name="Coutinho P.M."/>
            <person name="de Vries R."/>
            <person name="Martinez A.T."/>
            <person name="Klopp C."/>
            <person name="Pontarotti P."/>
            <person name="Henrissat B."/>
            <person name="Record E."/>
        </authorList>
    </citation>
    <scope>NUCLEOTIDE SEQUENCE [LARGE SCALE GENOMIC DNA]</scope>
    <source>
        <strain evidence="2">BRFM137</strain>
    </source>
</reference>
<dbReference type="OMA" id="PAYIPNT"/>
<dbReference type="STRING" id="5643.A0A060SLM1"/>
<gene>
    <name evidence="2" type="ORF">BN946_scf185007.g189</name>
</gene>
<keyword evidence="3" id="KW-1185">Reference proteome</keyword>
<sequence length="148" mass="15666">MENKDGCVSERITRKLNVSTPSPSLVDAYLAEIAKGYGVAWSPPKGGDDGSNGGVRDPSDTSEKNSAPNASSNTLDSPKPPDAATISAEARSAGVRTPRLPEVPVEDEAPNDEKAPTTKSSDADPPENEAQEDEFTVLAKRFEALKKR</sequence>
<feature type="compositionally biased region" description="Acidic residues" evidence="1">
    <location>
        <begin position="124"/>
        <end position="135"/>
    </location>
</feature>
<dbReference type="OrthoDB" id="29853at2759"/>
<feature type="region of interest" description="Disordered" evidence="1">
    <location>
        <begin position="38"/>
        <end position="135"/>
    </location>
</feature>
<dbReference type="Proteomes" id="UP000029665">
    <property type="component" value="Unassembled WGS sequence"/>
</dbReference>
<organism evidence="2 3">
    <name type="scientific">Pycnoporus cinnabarinus</name>
    <name type="common">Cinnabar-red polypore</name>
    <name type="synonym">Trametes cinnabarina</name>
    <dbReference type="NCBI Taxonomy" id="5643"/>
    <lineage>
        <taxon>Eukaryota</taxon>
        <taxon>Fungi</taxon>
        <taxon>Dikarya</taxon>
        <taxon>Basidiomycota</taxon>
        <taxon>Agaricomycotina</taxon>
        <taxon>Agaricomycetes</taxon>
        <taxon>Polyporales</taxon>
        <taxon>Polyporaceae</taxon>
        <taxon>Trametes</taxon>
    </lineage>
</organism>
<comment type="caution">
    <text evidence="2">The sequence shown here is derived from an EMBL/GenBank/DDBJ whole genome shotgun (WGS) entry which is preliminary data.</text>
</comment>
<dbReference type="HOGENOM" id="CLU_1759750_0_0_1"/>
<evidence type="ECO:0000313" key="3">
    <source>
        <dbReference type="Proteomes" id="UP000029665"/>
    </source>
</evidence>
<accession>A0A060SLM1</accession>
<dbReference type="EMBL" id="CCBP010000119">
    <property type="protein sequence ID" value="CDO73134.1"/>
    <property type="molecule type" value="Genomic_DNA"/>
</dbReference>
<name>A0A060SLM1_PYCCI</name>
<proteinExistence type="predicted"/>
<dbReference type="InterPro" id="IPR042277">
    <property type="entry name" value="IST1-like"/>
</dbReference>
<evidence type="ECO:0000256" key="1">
    <source>
        <dbReference type="SAM" id="MobiDB-lite"/>
    </source>
</evidence>
<protein>
    <submittedName>
        <fullName evidence="2">Uncharacterized protein</fullName>
    </submittedName>
</protein>